<organism evidence="2 3">
    <name type="scientific">Rhynocoris fuscipes</name>
    <dbReference type="NCBI Taxonomy" id="488301"/>
    <lineage>
        <taxon>Eukaryota</taxon>
        <taxon>Metazoa</taxon>
        <taxon>Ecdysozoa</taxon>
        <taxon>Arthropoda</taxon>
        <taxon>Hexapoda</taxon>
        <taxon>Insecta</taxon>
        <taxon>Pterygota</taxon>
        <taxon>Neoptera</taxon>
        <taxon>Paraneoptera</taxon>
        <taxon>Hemiptera</taxon>
        <taxon>Heteroptera</taxon>
        <taxon>Panheteroptera</taxon>
        <taxon>Cimicomorpha</taxon>
        <taxon>Reduviidae</taxon>
        <taxon>Harpactorinae</taxon>
        <taxon>Harpactorini</taxon>
        <taxon>Rhynocoris</taxon>
    </lineage>
</organism>
<comment type="caution">
    <text evidence="2">The sequence shown here is derived from an EMBL/GenBank/DDBJ whole genome shotgun (WGS) entry which is preliminary data.</text>
</comment>
<evidence type="ECO:0000313" key="2">
    <source>
        <dbReference type="EMBL" id="KAK9509180.1"/>
    </source>
</evidence>
<protein>
    <recommendedName>
        <fullName evidence="4">Pericentriolar material 1 protein</fullName>
    </recommendedName>
</protein>
<feature type="region of interest" description="Disordered" evidence="1">
    <location>
        <begin position="342"/>
        <end position="378"/>
    </location>
</feature>
<accession>A0AAW1DGL4</accession>
<evidence type="ECO:0000313" key="3">
    <source>
        <dbReference type="Proteomes" id="UP001461498"/>
    </source>
</evidence>
<name>A0AAW1DGL4_9HEMI</name>
<proteinExistence type="predicted"/>
<feature type="region of interest" description="Disordered" evidence="1">
    <location>
        <begin position="662"/>
        <end position="734"/>
    </location>
</feature>
<feature type="compositionally biased region" description="Polar residues" evidence="1">
    <location>
        <begin position="451"/>
        <end position="461"/>
    </location>
</feature>
<feature type="region of interest" description="Disordered" evidence="1">
    <location>
        <begin position="927"/>
        <end position="997"/>
    </location>
</feature>
<evidence type="ECO:0008006" key="4">
    <source>
        <dbReference type="Google" id="ProtNLM"/>
    </source>
</evidence>
<feature type="compositionally biased region" description="Basic and acidic residues" evidence="1">
    <location>
        <begin position="289"/>
        <end position="310"/>
    </location>
</feature>
<feature type="compositionally biased region" description="Acidic residues" evidence="1">
    <location>
        <begin position="435"/>
        <end position="445"/>
    </location>
</feature>
<feature type="compositionally biased region" description="Polar residues" evidence="1">
    <location>
        <begin position="696"/>
        <end position="711"/>
    </location>
</feature>
<feature type="compositionally biased region" description="Polar residues" evidence="1">
    <location>
        <begin position="662"/>
        <end position="671"/>
    </location>
</feature>
<dbReference type="EMBL" id="JAPXFL010000003">
    <property type="protein sequence ID" value="KAK9509179.1"/>
    <property type="molecule type" value="Genomic_DNA"/>
</dbReference>
<feature type="region of interest" description="Disordered" evidence="1">
    <location>
        <begin position="405"/>
        <end position="424"/>
    </location>
</feature>
<evidence type="ECO:0000256" key="1">
    <source>
        <dbReference type="SAM" id="MobiDB-lite"/>
    </source>
</evidence>
<feature type="region of interest" description="Disordered" evidence="1">
    <location>
        <begin position="434"/>
        <end position="513"/>
    </location>
</feature>
<dbReference type="EMBL" id="JAPXFL010000003">
    <property type="protein sequence ID" value="KAK9509180.1"/>
    <property type="molecule type" value="Genomic_DNA"/>
</dbReference>
<sequence length="997" mass="112245">MSGGRQTGTVPKTKHNSRGRRENAVNHIPNNLDWHEPYPQQRARKESNTCAFHLADAAEESWLDGSAWGGIAPSNRTDDDELRWSNVKSSNITPERGNVESYLGNRVVCQRQQENGGVEERDSSGTSKETMNRGRLKLKMEHSQRKIEELQHQQAALLTFRNKAIQQVKPVQMGEMQQAIPPLILRNKAIQHVKPVQVEMDRMANIEDRLQTMQEYSNFMQAFEREESSTNLEPVADNEQQIRNKLNELLVKKAQCDNILACIESDILPDGAASMSSEEGEASFSRSHGGGEEEINRREGPKQDNREHDPSAAAATFYSKELKLEEVKNKLEQLQTLLTRVERLRESKPPSRVNSEAQPHHHSPEGHHQTKNCPPSADMEKLHTKKIDLEHYLRKVKSCQNPQTMHINEQPSAPVDRWPPNYLNGAATANSVDYSSEEGDVDYDESPVKLCSSSLRPTNSFPKPRHSAPQNVSSAGLSQSKSTSGGTDCEVSRVPDSRCRPRINGDEVMSPPNNTTLALQISQLQVQMEQMQMLCQNLFEKQVPNYPPPQPWLPQTGFMQYMSAGPHWHHQHQLLVNSLNQCCQLIWHQQRELAGLRQALAMLQEESSAYKCGGYGNNLNFDPSLLWAAQTSPQTLNNQVPPGNRANNYWDNFRSYSRQNLLSGRNKSNEGSIAESLPTPRPAAQTDNLRNRKENSSSNNQVGNFHQNQTEGGNNNCGRMRRRYNPGSNLKHDPSTVYSLEQSIYSELDTVIAEAERDPQILLQLLAQLRNLRSQHPSPYEESNPPGFENDCEIMDNAVPFPNLLPRIDEPRNDYEVSKLETTMMEVTRMIERQEVDTFMPQFLEQIVSTVVRIFRLDPLQDLVPRLEASLLKFQGARISLVADELLCVIASLLTPSGPVSSGPSRPSNNTGVIDHNVENAEEEGAVGGLPLLPPHPQHSTPQSVETELAEADQTQHNSTDNVEVFGIDEVGLPNIELDNQELPPREENQEQPFQDP</sequence>
<dbReference type="Proteomes" id="UP001461498">
    <property type="component" value="Unassembled WGS sequence"/>
</dbReference>
<feature type="compositionally biased region" description="Basic and acidic residues" evidence="1">
    <location>
        <begin position="490"/>
        <end position="505"/>
    </location>
</feature>
<feature type="region of interest" description="Disordered" evidence="1">
    <location>
        <begin position="272"/>
        <end position="310"/>
    </location>
</feature>
<feature type="region of interest" description="Disordered" evidence="1">
    <location>
        <begin position="112"/>
        <end position="131"/>
    </location>
</feature>
<feature type="compositionally biased region" description="Low complexity" evidence="1">
    <location>
        <begin position="272"/>
        <end position="285"/>
    </location>
</feature>
<feature type="compositionally biased region" description="Polar residues" evidence="1">
    <location>
        <begin position="468"/>
        <end position="486"/>
    </location>
</feature>
<feature type="compositionally biased region" description="Polar residues" evidence="1">
    <location>
        <begin position="953"/>
        <end position="962"/>
    </location>
</feature>
<gene>
    <name evidence="2" type="ORF">O3M35_006551</name>
</gene>
<feature type="region of interest" description="Disordered" evidence="1">
    <location>
        <begin position="1"/>
        <end position="36"/>
    </location>
</feature>
<dbReference type="EMBL" id="JAPXFL010000003">
    <property type="protein sequence ID" value="KAK9509181.1"/>
    <property type="molecule type" value="Genomic_DNA"/>
</dbReference>
<feature type="compositionally biased region" description="Basic and acidic residues" evidence="1">
    <location>
        <begin position="358"/>
        <end position="368"/>
    </location>
</feature>
<dbReference type="AlphaFoldDB" id="A0AAW1DGL4"/>
<reference evidence="2 3" key="1">
    <citation type="submission" date="2022-12" db="EMBL/GenBank/DDBJ databases">
        <title>Chromosome-level genome assembly of true bugs.</title>
        <authorList>
            <person name="Ma L."/>
            <person name="Li H."/>
        </authorList>
    </citation>
    <scope>NUCLEOTIDE SEQUENCE [LARGE SCALE GENOMIC DNA]</scope>
    <source>
        <strain evidence="2">Lab_2022b</strain>
    </source>
</reference>
<keyword evidence="3" id="KW-1185">Reference proteome</keyword>